<keyword evidence="8" id="KW-1185">Reference proteome</keyword>
<dbReference type="InterPro" id="IPR058205">
    <property type="entry name" value="D-LDH-like"/>
</dbReference>
<accession>G8ZW30</accession>
<organism evidence="7 8">
    <name type="scientific">Torulaspora delbrueckii</name>
    <name type="common">Yeast</name>
    <name type="synonym">Candida colliculosa</name>
    <dbReference type="NCBI Taxonomy" id="4950"/>
    <lineage>
        <taxon>Eukaryota</taxon>
        <taxon>Fungi</taxon>
        <taxon>Dikarya</taxon>
        <taxon>Ascomycota</taxon>
        <taxon>Saccharomycotina</taxon>
        <taxon>Saccharomycetes</taxon>
        <taxon>Saccharomycetales</taxon>
        <taxon>Saccharomycetaceae</taxon>
        <taxon>Torulaspora</taxon>
    </lineage>
</organism>
<evidence type="ECO:0000259" key="6">
    <source>
        <dbReference type="Pfam" id="PF02826"/>
    </source>
</evidence>
<dbReference type="SUPFAM" id="SSF51735">
    <property type="entry name" value="NAD(P)-binding Rossmann-fold domains"/>
    <property type="match status" value="1"/>
</dbReference>
<dbReference type="AlphaFoldDB" id="G8ZW30"/>
<dbReference type="PANTHER" id="PTHR43026:SF1">
    <property type="entry name" value="2-HYDROXYACID DEHYDROGENASE HOMOLOG 1-RELATED"/>
    <property type="match status" value="1"/>
</dbReference>
<feature type="domain" description="D-isomer specific 2-hydroxyacid dehydrogenase catalytic" evidence="5">
    <location>
        <begin position="62"/>
        <end position="357"/>
    </location>
</feature>
<dbReference type="InterPro" id="IPR036291">
    <property type="entry name" value="NAD(P)-bd_dom_sf"/>
</dbReference>
<dbReference type="InterPro" id="IPR006139">
    <property type="entry name" value="D-isomer_2_OHA_DH_cat_dom"/>
</dbReference>
<dbReference type="OrthoDB" id="4043264at2759"/>
<dbReference type="GO" id="GO:0016616">
    <property type="term" value="F:oxidoreductase activity, acting on the CH-OH group of donors, NAD or NADP as acceptor"/>
    <property type="evidence" value="ECO:0007669"/>
    <property type="project" value="InterPro"/>
</dbReference>
<dbReference type="HOGENOM" id="CLU_019796_1_1_1"/>
<dbReference type="InterPro" id="IPR029753">
    <property type="entry name" value="D-isomer_DH_CS"/>
</dbReference>
<dbReference type="Pfam" id="PF02826">
    <property type="entry name" value="2-Hacid_dh_C"/>
    <property type="match status" value="1"/>
</dbReference>
<evidence type="ECO:0000256" key="4">
    <source>
        <dbReference type="RuleBase" id="RU003719"/>
    </source>
</evidence>
<reference evidence="7 8" key="1">
    <citation type="journal article" date="2011" name="Proc. Natl. Acad. Sci. U.S.A.">
        <title>Evolutionary erosion of yeast sex chromosomes by mating-type switching accidents.</title>
        <authorList>
            <person name="Gordon J.L."/>
            <person name="Armisen D."/>
            <person name="Proux-Wera E."/>
            <person name="Oheigeartaigh S.S."/>
            <person name="Byrne K.P."/>
            <person name="Wolfe K.H."/>
        </authorList>
    </citation>
    <scope>NUCLEOTIDE SEQUENCE [LARGE SCALE GENOMIC DNA]</scope>
    <source>
        <strain evidence="8">ATCC 10662 / CBS 1146 / NBRC 0425 / NCYC 2629 / NRRL Y-866</strain>
    </source>
</reference>
<dbReference type="Pfam" id="PF00389">
    <property type="entry name" value="2-Hacid_dh"/>
    <property type="match status" value="1"/>
</dbReference>
<name>G8ZW30_TORDE</name>
<evidence type="ECO:0000256" key="2">
    <source>
        <dbReference type="ARBA" id="ARBA00023002"/>
    </source>
</evidence>
<proteinExistence type="inferred from homology"/>
<evidence type="ECO:0000259" key="5">
    <source>
        <dbReference type="Pfam" id="PF00389"/>
    </source>
</evidence>
<comment type="similarity">
    <text evidence="1 4">Belongs to the D-isomer specific 2-hydroxyacid dehydrogenase family.</text>
</comment>
<evidence type="ECO:0008006" key="9">
    <source>
        <dbReference type="Google" id="ProtNLM"/>
    </source>
</evidence>
<dbReference type="InParanoid" id="G8ZW30"/>
<keyword evidence="2 4" id="KW-0560">Oxidoreductase</keyword>
<dbReference type="GO" id="GO:0051287">
    <property type="term" value="F:NAD binding"/>
    <property type="evidence" value="ECO:0007669"/>
    <property type="project" value="InterPro"/>
</dbReference>
<evidence type="ECO:0000256" key="1">
    <source>
        <dbReference type="ARBA" id="ARBA00005854"/>
    </source>
</evidence>
<dbReference type="STRING" id="1076872.G8ZW30"/>
<dbReference type="PROSITE" id="PS00670">
    <property type="entry name" value="D_2_HYDROXYACID_DH_2"/>
    <property type="match status" value="1"/>
</dbReference>
<dbReference type="CDD" id="cd12183">
    <property type="entry name" value="LDH_like_2"/>
    <property type="match status" value="1"/>
</dbReference>
<feature type="domain" description="D-isomer specific 2-hydroxyacid dehydrogenase NAD-binding" evidence="6">
    <location>
        <begin position="155"/>
        <end position="343"/>
    </location>
</feature>
<evidence type="ECO:0000313" key="8">
    <source>
        <dbReference type="Proteomes" id="UP000005627"/>
    </source>
</evidence>
<dbReference type="GeneID" id="11501149"/>
<dbReference type="PANTHER" id="PTHR43026">
    <property type="entry name" value="2-HYDROXYACID DEHYDROGENASE HOMOLOG 1-RELATED"/>
    <property type="match status" value="1"/>
</dbReference>
<protein>
    <recommendedName>
        <fullName evidence="9">D-lactate dehydrogenase</fullName>
    </recommendedName>
</protein>
<dbReference type="EMBL" id="HE616747">
    <property type="protein sequence ID" value="CCE92824.1"/>
    <property type="molecule type" value="Genomic_DNA"/>
</dbReference>
<dbReference type="InterPro" id="IPR006140">
    <property type="entry name" value="D-isomer_DH_NAD-bd"/>
</dbReference>
<dbReference type="Proteomes" id="UP000005627">
    <property type="component" value="Chromosome 6"/>
</dbReference>
<dbReference type="eggNOG" id="KOG0068">
    <property type="taxonomic scope" value="Eukaryota"/>
</dbReference>
<evidence type="ECO:0000256" key="3">
    <source>
        <dbReference type="ARBA" id="ARBA00023027"/>
    </source>
</evidence>
<sequence>MIKCSHLKYKTRNINHSFSTRHLLLHCKFQAATGTPKKQHSKRHTMKLTVFSSQSYDKNTILEANKQYNHNIVFLNEALSKDTAAMAKGCDAVCVFVNDNVDSETISTLKDQNVKLITLRCAGFNNIDLAAAKKNNIAVARVPAYSPYAVAEYTVGLLLAVNRKINRAWMRVRLDNFSLEGLLGRDLHGKVVGIVGTGRIGSLVAKAFKQGFGCKVVASDVKKNPEVEKMGIPYLKFEDLLKESDIVCLHCPMTEETHHITNKKTIKLFKKGAILVNTSRGGLTDPEALVEAIENEYLGALAMDVYEDEKDLFFRNLSNYIVKDALFQRLTAFPNVLCTGHQAFFTSEALNAIANTTL</sequence>
<dbReference type="KEGG" id="tdl:TDEL_0F00130"/>
<evidence type="ECO:0000313" key="7">
    <source>
        <dbReference type="EMBL" id="CCE92824.1"/>
    </source>
</evidence>
<gene>
    <name evidence="7" type="primary">TDEL0F00130</name>
    <name evidence="7" type="ORF">TDEL_0F00130</name>
</gene>
<dbReference type="SUPFAM" id="SSF52283">
    <property type="entry name" value="Formate/glycerate dehydrogenase catalytic domain-like"/>
    <property type="match status" value="1"/>
</dbReference>
<dbReference type="PROSITE" id="PS00671">
    <property type="entry name" value="D_2_HYDROXYACID_DH_3"/>
    <property type="match status" value="1"/>
</dbReference>
<keyword evidence="3" id="KW-0520">NAD</keyword>
<dbReference type="Gene3D" id="3.40.50.720">
    <property type="entry name" value="NAD(P)-binding Rossmann-like Domain"/>
    <property type="match status" value="2"/>
</dbReference>
<dbReference type="RefSeq" id="XP_003682035.1">
    <property type="nucleotide sequence ID" value="XM_003681987.1"/>
</dbReference>